<reference evidence="5" key="1">
    <citation type="journal article" date="2008" name="Insect Biochem. Mol. Biol.">
        <title>The genome of a lepidopteran model insect, the silkworm Bombyx mori.</title>
        <authorList>
            <consortium name="International Silkworm Genome Consortium"/>
        </authorList>
    </citation>
    <scope>NUCLEOTIDE SEQUENCE [LARGE SCALE GENOMIC DNA]</scope>
    <source>
        <strain evidence="5">p50T</strain>
    </source>
</reference>
<feature type="transmembrane region" description="Helical" evidence="2">
    <location>
        <begin position="7"/>
        <end position="28"/>
    </location>
</feature>
<dbReference type="GO" id="GO:0030151">
    <property type="term" value="F:molybdenum ion binding"/>
    <property type="evidence" value="ECO:0007669"/>
    <property type="project" value="InterPro"/>
</dbReference>
<accession>A0A8R2RB64</accession>
<reference evidence="4" key="2">
    <citation type="submission" date="2022-06" db="UniProtKB">
        <authorList>
            <consortium name="EnsemblMetazoa"/>
        </authorList>
    </citation>
    <scope>IDENTIFICATION</scope>
    <source>
        <strain evidence="4">p50T (Dazao)</strain>
    </source>
</reference>
<dbReference type="PROSITE" id="PS51340">
    <property type="entry name" value="MOSC"/>
    <property type="match status" value="1"/>
</dbReference>
<feature type="domain" description="MOSC" evidence="3">
    <location>
        <begin position="181"/>
        <end position="338"/>
    </location>
</feature>
<dbReference type="GO" id="GO:0003824">
    <property type="term" value="F:catalytic activity"/>
    <property type="evidence" value="ECO:0007669"/>
    <property type="project" value="InterPro"/>
</dbReference>
<dbReference type="InterPro" id="IPR005302">
    <property type="entry name" value="MoCF_Sase_C"/>
</dbReference>
<dbReference type="AlphaFoldDB" id="A0A8R2RB64"/>
<keyword evidence="2" id="KW-0812">Transmembrane</keyword>
<dbReference type="SUPFAM" id="SSF141673">
    <property type="entry name" value="MOSC N-terminal domain-like"/>
    <property type="match status" value="1"/>
</dbReference>
<dbReference type="InterPro" id="IPR011037">
    <property type="entry name" value="Pyrv_Knase-like_insert_dom_sf"/>
</dbReference>
<dbReference type="InterPro" id="IPR005303">
    <property type="entry name" value="MOCOS_middle"/>
</dbReference>
<name>A0A8R2RB64_BOMMO</name>
<feature type="region of interest" description="Disordered" evidence="1">
    <location>
        <begin position="284"/>
        <end position="315"/>
    </location>
</feature>
<proteinExistence type="predicted"/>
<evidence type="ECO:0000256" key="1">
    <source>
        <dbReference type="SAM" id="MobiDB-lite"/>
    </source>
</evidence>
<dbReference type="Pfam" id="PF03476">
    <property type="entry name" value="MOSC_N"/>
    <property type="match status" value="1"/>
</dbReference>
<evidence type="ECO:0000313" key="4">
    <source>
        <dbReference type="EnsemblMetazoa" id="XP_037876128.1"/>
    </source>
</evidence>
<dbReference type="Pfam" id="PF03473">
    <property type="entry name" value="MOSC"/>
    <property type="match status" value="1"/>
</dbReference>
<evidence type="ECO:0000256" key="2">
    <source>
        <dbReference type="SAM" id="Phobius"/>
    </source>
</evidence>
<dbReference type="SUPFAM" id="SSF50800">
    <property type="entry name" value="PK beta-barrel domain-like"/>
    <property type="match status" value="1"/>
</dbReference>
<keyword evidence="2" id="KW-0472">Membrane</keyword>
<organism evidence="4 5">
    <name type="scientific">Bombyx mori</name>
    <name type="common">Silk moth</name>
    <dbReference type="NCBI Taxonomy" id="7091"/>
    <lineage>
        <taxon>Eukaryota</taxon>
        <taxon>Metazoa</taxon>
        <taxon>Ecdysozoa</taxon>
        <taxon>Arthropoda</taxon>
        <taxon>Hexapoda</taxon>
        <taxon>Insecta</taxon>
        <taxon>Pterygota</taxon>
        <taxon>Neoptera</taxon>
        <taxon>Endopterygota</taxon>
        <taxon>Lepidoptera</taxon>
        <taxon>Glossata</taxon>
        <taxon>Ditrysia</taxon>
        <taxon>Bombycoidea</taxon>
        <taxon>Bombycidae</taxon>
        <taxon>Bombycinae</taxon>
        <taxon>Bombyx</taxon>
    </lineage>
</organism>
<protein>
    <recommendedName>
        <fullName evidence="3">MOSC domain-containing protein</fullName>
    </recommendedName>
</protein>
<dbReference type="PANTHER" id="PTHR14237:SF19">
    <property type="entry name" value="MITOCHONDRIAL AMIDOXIME REDUCING COMPONENT 1"/>
    <property type="match status" value="1"/>
</dbReference>
<gene>
    <name evidence="4" type="primary">692954</name>
</gene>
<dbReference type="GO" id="GO:0030170">
    <property type="term" value="F:pyridoxal phosphate binding"/>
    <property type="evidence" value="ECO:0007669"/>
    <property type="project" value="InterPro"/>
</dbReference>
<dbReference type="PANTHER" id="PTHR14237">
    <property type="entry name" value="MOLYBDOPTERIN COFACTOR SULFURASE MOSC"/>
    <property type="match status" value="1"/>
</dbReference>
<dbReference type="Proteomes" id="UP000005204">
    <property type="component" value="Unassembled WGS sequence"/>
</dbReference>
<keyword evidence="2" id="KW-1133">Transmembrane helix</keyword>
<keyword evidence="5" id="KW-1185">Reference proteome</keyword>
<evidence type="ECO:0000313" key="5">
    <source>
        <dbReference type="Proteomes" id="UP000005204"/>
    </source>
</evidence>
<sequence>MWKKNSPVPYVTAAVTAVGVLGGAYYAYRLYCQENKKIKIPENWTKVGTLKAINAYPIKSCAPVMLEKAECSILGLKDGWLRDRVVMVIDEKNNFVTARAFPELLTVQPTIRSSILTVKHAQMEPLHVNLAEVAALQKSKTAYVWGVPVPVYDCGFEASEWFSRFLDSSAANYRLAYYASQSCREQRVTANKFYNFTPKDMGALPDELSFNMINEASVEDLNTRLNENCRVTTRNFRPNFVVEGAEPYAEDGWKFVKIGENVFEVIKPCTRCVMTTVDPETGVRNSASEPLNTLKKYRQIENEEERRSSGSSPRMGVQLALRSKPGGTVSLNDPIYVA</sequence>
<feature type="compositionally biased region" description="Basic and acidic residues" evidence="1">
    <location>
        <begin position="298"/>
        <end position="308"/>
    </location>
</feature>
<dbReference type="EnsemblMetazoa" id="XM_038020200.1">
    <property type="protein sequence ID" value="XP_037876128.1"/>
    <property type="gene ID" value="LOC692954"/>
</dbReference>
<evidence type="ECO:0000259" key="3">
    <source>
        <dbReference type="PROSITE" id="PS51340"/>
    </source>
</evidence>